<accession>A0A7C8BWU1</accession>
<reference evidence="1 2" key="1">
    <citation type="submission" date="2019-09" db="EMBL/GenBank/DDBJ databases">
        <title>Whole genome shotgun sequencing (WGS) of Ellagibacter isourolithinifaciens DSM 104140(T) and Adlercreutzia muris DSM 29508(T).</title>
        <authorList>
            <person name="Stoll D.A."/>
            <person name="Danylec N."/>
            <person name="Huch M."/>
        </authorList>
    </citation>
    <scope>NUCLEOTIDE SEQUENCE [LARGE SCALE GENOMIC DNA]</scope>
    <source>
        <strain evidence="1 2">DSM 29508</strain>
    </source>
</reference>
<evidence type="ECO:0000313" key="2">
    <source>
        <dbReference type="Proteomes" id="UP000479639"/>
    </source>
</evidence>
<dbReference type="AlphaFoldDB" id="A0A7C8BWU1"/>
<dbReference type="Proteomes" id="UP000479639">
    <property type="component" value="Unassembled WGS sequence"/>
</dbReference>
<organism evidence="1 2">
    <name type="scientific">Adlercreutzia muris</name>
    <dbReference type="NCBI Taxonomy" id="1796610"/>
    <lineage>
        <taxon>Bacteria</taxon>
        <taxon>Bacillati</taxon>
        <taxon>Actinomycetota</taxon>
        <taxon>Coriobacteriia</taxon>
        <taxon>Eggerthellales</taxon>
        <taxon>Eggerthellaceae</taxon>
        <taxon>Adlercreutzia</taxon>
    </lineage>
</organism>
<gene>
    <name evidence="1" type="ORF">F8D48_04260</name>
</gene>
<protein>
    <submittedName>
        <fullName evidence="1">Uncharacterized protein</fullName>
    </submittedName>
</protein>
<comment type="caution">
    <text evidence="1">The sequence shown here is derived from an EMBL/GenBank/DDBJ whole genome shotgun (WGS) entry which is preliminary data.</text>
</comment>
<dbReference type="EMBL" id="WAJS01000010">
    <property type="protein sequence ID" value="KAB1650757.1"/>
    <property type="molecule type" value="Genomic_DNA"/>
</dbReference>
<sequence>MGFIGSWVAFSNRLTRVETKIDCLSDRVEKHNGVIERTYKVESDLKTSFRRYDEMRGDLHEMREKIDERMKHD</sequence>
<evidence type="ECO:0000313" key="1">
    <source>
        <dbReference type="EMBL" id="KAB1650757.1"/>
    </source>
</evidence>
<proteinExistence type="predicted"/>
<keyword evidence="2" id="KW-1185">Reference proteome</keyword>
<name>A0A7C8BWU1_9ACTN</name>